<gene>
    <name evidence="1" type="ORF">SOCE836_040620</name>
</gene>
<organism evidence="1 2">
    <name type="scientific">Sorangium cellulosum</name>
    <name type="common">Polyangium cellulosum</name>
    <dbReference type="NCBI Taxonomy" id="56"/>
    <lineage>
        <taxon>Bacteria</taxon>
        <taxon>Pseudomonadati</taxon>
        <taxon>Myxococcota</taxon>
        <taxon>Polyangia</taxon>
        <taxon>Polyangiales</taxon>
        <taxon>Polyangiaceae</taxon>
        <taxon>Sorangium</taxon>
    </lineage>
</organism>
<dbReference type="AlphaFoldDB" id="A0A4P2QP51"/>
<dbReference type="RefSeq" id="WP_129575627.1">
    <property type="nucleotide sequence ID" value="NZ_CP012672.1"/>
</dbReference>
<proteinExistence type="predicted"/>
<protein>
    <submittedName>
        <fullName evidence="1">Uncharacterized protein</fullName>
    </submittedName>
</protein>
<dbReference type="Proteomes" id="UP000295497">
    <property type="component" value="Chromosome"/>
</dbReference>
<reference evidence="1 2" key="1">
    <citation type="submission" date="2015-09" db="EMBL/GenBank/DDBJ databases">
        <title>Sorangium comparison.</title>
        <authorList>
            <person name="Zaburannyi N."/>
            <person name="Bunk B."/>
            <person name="Overmann J."/>
            <person name="Mueller R."/>
        </authorList>
    </citation>
    <scope>NUCLEOTIDE SEQUENCE [LARGE SCALE GENOMIC DNA]</scope>
    <source>
        <strain evidence="1 2">So ce836</strain>
    </source>
</reference>
<dbReference type="EMBL" id="CP012672">
    <property type="protein sequence ID" value="AUX31927.1"/>
    <property type="molecule type" value="Genomic_DNA"/>
</dbReference>
<name>A0A4P2QP51_SORCE</name>
<evidence type="ECO:0000313" key="2">
    <source>
        <dbReference type="Proteomes" id="UP000295497"/>
    </source>
</evidence>
<accession>A0A4P2QP51</accession>
<evidence type="ECO:0000313" key="1">
    <source>
        <dbReference type="EMBL" id="AUX31927.1"/>
    </source>
</evidence>
<sequence length="89" mass="9873">MAGIEFALFVSSVEGSLVSRFGTGRGSYIGATRDIKDPTLITWDVNRIIPIPASEYARFRRAYDKAIKDGSLKLRTREEYEASLSSLPS</sequence>